<dbReference type="AlphaFoldDB" id="A0A1C3X0I8"/>
<dbReference type="Pfam" id="PF10074">
    <property type="entry name" value="RovC_DNA-bd"/>
    <property type="match status" value="1"/>
</dbReference>
<keyword evidence="4" id="KW-1185">Reference proteome</keyword>
<feature type="domain" description="Transcriptional regulator-like" evidence="2">
    <location>
        <begin position="5"/>
        <end position="59"/>
    </location>
</feature>
<evidence type="ECO:0000313" key="3">
    <source>
        <dbReference type="EMBL" id="SCB45504.1"/>
    </source>
</evidence>
<protein>
    <submittedName>
        <fullName evidence="3">Uncharacterized conserved protein</fullName>
    </submittedName>
</protein>
<feature type="domain" description="T6SS Transcription factor RovC-like DNA binding" evidence="1">
    <location>
        <begin position="147"/>
        <end position="250"/>
    </location>
</feature>
<organism evidence="3 4">
    <name type="scientific">Bradyrhizobium shewense</name>
    <dbReference type="NCBI Taxonomy" id="1761772"/>
    <lineage>
        <taxon>Bacteria</taxon>
        <taxon>Pseudomonadati</taxon>
        <taxon>Pseudomonadota</taxon>
        <taxon>Alphaproteobacteria</taxon>
        <taxon>Hyphomicrobiales</taxon>
        <taxon>Nitrobacteraceae</taxon>
        <taxon>Bradyrhizobium</taxon>
    </lineage>
</organism>
<evidence type="ECO:0000259" key="1">
    <source>
        <dbReference type="Pfam" id="PF10074"/>
    </source>
</evidence>
<proteinExistence type="predicted"/>
<dbReference type="EMBL" id="FMAI01000011">
    <property type="protein sequence ID" value="SCB45504.1"/>
    <property type="molecule type" value="Genomic_DNA"/>
</dbReference>
<accession>A0A1C3X0I8</accession>
<name>A0A1C3X0I8_9BRAD</name>
<evidence type="ECO:0000313" key="4">
    <source>
        <dbReference type="Proteomes" id="UP000199184"/>
    </source>
</evidence>
<sequence>MPEFDWRSSESCKSLQDAEVTDIAWECLCRNADYQREYEAMIARNPDGEVTAEFRRRWGSAFAHDPQRSFDEQTIFWAPEVLAAVVPVTVALTADLGSASQPLLDLTVGQVRRAVDGWHAVLRIGALDHRLWSKEPPVLGASYTAQLPFDGDFGAPAYATRRLWRAMNGRALEPAFHQLSKQRRERLSAAIRALDAHSAGGSYRVVAEALFGKKRIPDRAWKTHDLRNRTIRLVQGGFALMRGGYRKLVRPGRRDE</sequence>
<dbReference type="InterPro" id="IPR045465">
    <property type="entry name" value="Trans_reg_dom"/>
</dbReference>
<evidence type="ECO:0000259" key="2">
    <source>
        <dbReference type="Pfam" id="PF20109"/>
    </source>
</evidence>
<dbReference type="Proteomes" id="UP000199184">
    <property type="component" value="Unassembled WGS sequence"/>
</dbReference>
<gene>
    <name evidence="3" type="ORF">GA0061098_101159</name>
</gene>
<reference evidence="4" key="1">
    <citation type="submission" date="2016-08" db="EMBL/GenBank/DDBJ databases">
        <authorList>
            <person name="Varghese N."/>
            <person name="Submissions Spin"/>
        </authorList>
    </citation>
    <scope>NUCLEOTIDE SEQUENCE [LARGE SCALE GENOMIC DNA]</scope>
    <source>
        <strain evidence="4">ERR11</strain>
    </source>
</reference>
<dbReference type="InterPro" id="IPR018754">
    <property type="entry name" value="RovC-like_DNA-bd"/>
</dbReference>
<dbReference type="RefSeq" id="WP_245323460.1">
    <property type="nucleotide sequence ID" value="NZ_FMAI01000011.1"/>
</dbReference>
<dbReference type="Pfam" id="PF20109">
    <property type="entry name" value="Trans_reg_dom"/>
    <property type="match status" value="1"/>
</dbReference>